<dbReference type="RefSeq" id="WP_100364417.1">
    <property type="nucleotide sequence ID" value="NZ_PGFF01000001.1"/>
</dbReference>
<gene>
    <name evidence="3" type="ORF">CLV46_1765</name>
</gene>
<dbReference type="SUPFAM" id="SSF55961">
    <property type="entry name" value="Bet v1-like"/>
    <property type="match status" value="1"/>
</dbReference>
<sequence>MSGPVGLTRDAGWQIGVSRTVERSAEEVWRFLTSPDGIAIWLGEGVASIPDRGSPFETTAGVRGETRSLHELDRVRLTWRPRNWDHDTTLQLVVRSAGAGRARITVHQERLADAAERELQRGHWKGVVAALGDALLVSPASRSESE</sequence>
<reference evidence="3 4" key="1">
    <citation type="submission" date="2017-11" db="EMBL/GenBank/DDBJ databases">
        <title>Genomic Encyclopedia of Archaeal and Bacterial Type Strains, Phase II (KMG-II): From Individual Species to Whole Genera.</title>
        <authorList>
            <person name="Goeker M."/>
        </authorList>
    </citation>
    <scope>NUCLEOTIDE SEQUENCE [LARGE SCALE GENOMIC DNA]</scope>
    <source>
        <strain evidence="3 4">DSM 27393</strain>
    </source>
</reference>
<comment type="similarity">
    <text evidence="1">Belongs to the AHA1 family.</text>
</comment>
<evidence type="ECO:0000256" key="1">
    <source>
        <dbReference type="ARBA" id="ARBA00006817"/>
    </source>
</evidence>
<dbReference type="OrthoDB" id="4549061at2"/>
<name>A0A2M9CJZ9_9MICO</name>
<dbReference type="InterPro" id="IPR013538">
    <property type="entry name" value="ASHA1/2-like_C"/>
</dbReference>
<organism evidence="3 4">
    <name type="scientific">Diaminobutyricimonas aerilata</name>
    <dbReference type="NCBI Taxonomy" id="1162967"/>
    <lineage>
        <taxon>Bacteria</taxon>
        <taxon>Bacillati</taxon>
        <taxon>Actinomycetota</taxon>
        <taxon>Actinomycetes</taxon>
        <taxon>Micrococcales</taxon>
        <taxon>Microbacteriaceae</taxon>
        <taxon>Diaminobutyricimonas</taxon>
    </lineage>
</organism>
<dbReference type="AlphaFoldDB" id="A0A2M9CJZ9"/>
<keyword evidence="4" id="KW-1185">Reference proteome</keyword>
<dbReference type="EMBL" id="PGFF01000001">
    <property type="protein sequence ID" value="PJJ72200.1"/>
    <property type="molecule type" value="Genomic_DNA"/>
</dbReference>
<comment type="caution">
    <text evidence="3">The sequence shown here is derived from an EMBL/GenBank/DDBJ whole genome shotgun (WGS) entry which is preliminary data.</text>
</comment>
<dbReference type="Gene3D" id="3.30.530.20">
    <property type="match status" value="1"/>
</dbReference>
<dbReference type="Proteomes" id="UP000228758">
    <property type="component" value="Unassembled WGS sequence"/>
</dbReference>
<protein>
    <submittedName>
        <fullName evidence="3">Uncharacterized protein YndB with AHSA1/START domain</fullName>
    </submittedName>
</protein>
<evidence type="ECO:0000313" key="4">
    <source>
        <dbReference type="Proteomes" id="UP000228758"/>
    </source>
</evidence>
<evidence type="ECO:0000313" key="3">
    <source>
        <dbReference type="EMBL" id="PJJ72200.1"/>
    </source>
</evidence>
<evidence type="ECO:0000259" key="2">
    <source>
        <dbReference type="Pfam" id="PF08327"/>
    </source>
</evidence>
<dbReference type="Pfam" id="PF08327">
    <property type="entry name" value="AHSA1"/>
    <property type="match status" value="1"/>
</dbReference>
<feature type="domain" description="Activator of Hsp90 ATPase homologue 1/2-like C-terminal" evidence="2">
    <location>
        <begin position="24"/>
        <end position="131"/>
    </location>
</feature>
<accession>A0A2M9CJZ9</accession>
<dbReference type="InterPro" id="IPR023393">
    <property type="entry name" value="START-like_dom_sf"/>
</dbReference>
<proteinExistence type="inferred from homology"/>